<dbReference type="InterPro" id="IPR003661">
    <property type="entry name" value="HisK_dim/P_dom"/>
</dbReference>
<feature type="coiled-coil region" evidence="9">
    <location>
        <begin position="5"/>
        <end position="32"/>
    </location>
</feature>
<protein>
    <recommendedName>
        <fullName evidence="2">histidine kinase</fullName>
        <ecNumber evidence="2">2.7.13.3</ecNumber>
    </recommendedName>
</protein>
<feature type="domain" description="Histidine kinase" evidence="10">
    <location>
        <begin position="58"/>
        <end position="268"/>
    </location>
</feature>
<dbReference type="Gene3D" id="1.10.287.130">
    <property type="match status" value="1"/>
</dbReference>
<evidence type="ECO:0000256" key="3">
    <source>
        <dbReference type="ARBA" id="ARBA00022553"/>
    </source>
</evidence>
<dbReference type="PANTHER" id="PTHR43711:SF31">
    <property type="entry name" value="HISTIDINE KINASE"/>
    <property type="match status" value="1"/>
</dbReference>
<accession>A0ABY9VAT3</accession>
<evidence type="ECO:0000256" key="2">
    <source>
        <dbReference type="ARBA" id="ARBA00012438"/>
    </source>
</evidence>
<dbReference type="GO" id="GO:0005524">
    <property type="term" value="F:ATP binding"/>
    <property type="evidence" value="ECO:0007669"/>
    <property type="project" value="UniProtKB-KW"/>
</dbReference>
<keyword evidence="8" id="KW-0902">Two-component regulatory system</keyword>
<sequence length="286" mass="31557">MKEVKNYKQRKKADLESESLKLEKEILEKQQTLMILQQAIQTARSEVQAASASQLAAGLAHEIRNPLTTIKGFIQLLQPEILAVGKKDFADVALDEINRANSLLTEFLSVLKPGNNSKKKKISMNKLTESIVKLFSSESILKDIEIISTLPKEEVYVFADENGIKQVLVNLLKNAMEAVEGNHAAKAEITMTVIKRKGFVTVSVIDNGSGIDEFTLEKIFTPFYTTKTAGTGIGLAISKEIIENHGGKMSVATEPNKTTFKFALPAIESESFFSSKNCHIESNNTH</sequence>
<keyword evidence="7 11" id="KW-0067">ATP-binding</keyword>
<dbReference type="EC" id="2.7.13.3" evidence="2"/>
<evidence type="ECO:0000259" key="10">
    <source>
        <dbReference type="PROSITE" id="PS50109"/>
    </source>
</evidence>
<dbReference type="Pfam" id="PF02518">
    <property type="entry name" value="HATPase_c"/>
    <property type="match status" value="1"/>
</dbReference>
<keyword evidence="6" id="KW-0418">Kinase</keyword>
<evidence type="ECO:0000313" key="11">
    <source>
        <dbReference type="EMBL" id="WNF20949.1"/>
    </source>
</evidence>
<gene>
    <name evidence="11" type="ORF">RH061_12115</name>
</gene>
<dbReference type="Pfam" id="PF00512">
    <property type="entry name" value="HisKA"/>
    <property type="match status" value="1"/>
</dbReference>
<dbReference type="Gene3D" id="3.30.565.10">
    <property type="entry name" value="Histidine kinase-like ATPase, C-terminal domain"/>
    <property type="match status" value="1"/>
</dbReference>
<dbReference type="PANTHER" id="PTHR43711">
    <property type="entry name" value="TWO-COMPONENT HISTIDINE KINASE"/>
    <property type="match status" value="1"/>
</dbReference>
<evidence type="ECO:0000256" key="9">
    <source>
        <dbReference type="SAM" id="Coils"/>
    </source>
</evidence>
<evidence type="ECO:0000256" key="7">
    <source>
        <dbReference type="ARBA" id="ARBA00022840"/>
    </source>
</evidence>
<dbReference type="InterPro" id="IPR005467">
    <property type="entry name" value="His_kinase_dom"/>
</dbReference>
<evidence type="ECO:0000256" key="6">
    <source>
        <dbReference type="ARBA" id="ARBA00022777"/>
    </source>
</evidence>
<keyword evidence="4" id="KW-0808">Transferase</keyword>
<dbReference type="SUPFAM" id="SSF47384">
    <property type="entry name" value="Homodimeric domain of signal transducing histidine kinase"/>
    <property type="match status" value="1"/>
</dbReference>
<dbReference type="InterPro" id="IPR004358">
    <property type="entry name" value="Sig_transdc_His_kin-like_C"/>
</dbReference>
<dbReference type="RefSeq" id="WP_311070465.1">
    <property type="nucleotide sequence ID" value="NZ_CP134494.1"/>
</dbReference>
<comment type="catalytic activity">
    <reaction evidence="1">
        <text>ATP + protein L-histidine = ADP + protein N-phospho-L-histidine.</text>
        <dbReference type="EC" id="2.7.13.3"/>
    </reaction>
</comment>
<keyword evidence="5" id="KW-0547">Nucleotide-binding</keyword>
<reference evidence="11 12" key="1">
    <citation type="submission" date="2023-09" db="EMBL/GenBank/DDBJ databases">
        <title>Microbial mechanism of fulvic acid promoting antimony reduction mineralization in rice fields.</title>
        <authorList>
            <person name="Chen G."/>
            <person name="Lan J."/>
        </authorList>
    </citation>
    <scope>NUCLEOTIDE SEQUENCE [LARGE SCALE GENOMIC DNA]</scope>
    <source>
        <strain evidence="11 12">PS1</strain>
    </source>
</reference>
<name>A0ABY9VAT3_9BACI</name>
<dbReference type="CDD" id="cd00082">
    <property type="entry name" value="HisKA"/>
    <property type="match status" value="1"/>
</dbReference>
<dbReference type="InterPro" id="IPR036890">
    <property type="entry name" value="HATPase_C_sf"/>
</dbReference>
<evidence type="ECO:0000313" key="12">
    <source>
        <dbReference type="Proteomes" id="UP001303324"/>
    </source>
</evidence>
<dbReference type="SMART" id="SM00387">
    <property type="entry name" value="HATPase_c"/>
    <property type="match status" value="1"/>
</dbReference>
<evidence type="ECO:0000256" key="1">
    <source>
        <dbReference type="ARBA" id="ARBA00000085"/>
    </source>
</evidence>
<dbReference type="PROSITE" id="PS50109">
    <property type="entry name" value="HIS_KIN"/>
    <property type="match status" value="1"/>
</dbReference>
<proteinExistence type="predicted"/>
<keyword evidence="12" id="KW-1185">Reference proteome</keyword>
<dbReference type="SUPFAM" id="SSF55874">
    <property type="entry name" value="ATPase domain of HSP90 chaperone/DNA topoisomerase II/histidine kinase"/>
    <property type="match status" value="1"/>
</dbReference>
<dbReference type="InterPro" id="IPR036097">
    <property type="entry name" value="HisK_dim/P_sf"/>
</dbReference>
<evidence type="ECO:0000256" key="4">
    <source>
        <dbReference type="ARBA" id="ARBA00022679"/>
    </source>
</evidence>
<evidence type="ECO:0000256" key="8">
    <source>
        <dbReference type="ARBA" id="ARBA00023012"/>
    </source>
</evidence>
<keyword evidence="9" id="KW-0175">Coiled coil</keyword>
<evidence type="ECO:0000256" key="5">
    <source>
        <dbReference type="ARBA" id="ARBA00022741"/>
    </source>
</evidence>
<dbReference type="Proteomes" id="UP001303324">
    <property type="component" value="Chromosome"/>
</dbReference>
<dbReference type="InterPro" id="IPR050736">
    <property type="entry name" value="Sensor_HK_Regulatory"/>
</dbReference>
<dbReference type="EMBL" id="CP134494">
    <property type="protein sequence ID" value="WNF20949.1"/>
    <property type="molecule type" value="Genomic_DNA"/>
</dbReference>
<organism evidence="11 12">
    <name type="scientific">Mesobacillus jeotgali</name>
    <dbReference type="NCBI Taxonomy" id="129985"/>
    <lineage>
        <taxon>Bacteria</taxon>
        <taxon>Bacillati</taxon>
        <taxon>Bacillota</taxon>
        <taxon>Bacilli</taxon>
        <taxon>Bacillales</taxon>
        <taxon>Bacillaceae</taxon>
        <taxon>Mesobacillus</taxon>
    </lineage>
</organism>
<dbReference type="SMART" id="SM00388">
    <property type="entry name" value="HisKA"/>
    <property type="match status" value="1"/>
</dbReference>
<dbReference type="InterPro" id="IPR003594">
    <property type="entry name" value="HATPase_dom"/>
</dbReference>
<keyword evidence="3" id="KW-0597">Phosphoprotein</keyword>
<dbReference type="PRINTS" id="PR00344">
    <property type="entry name" value="BCTRLSENSOR"/>
</dbReference>